<reference evidence="1 2" key="1">
    <citation type="submission" date="2020-10" db="EMBL/GenBank/DDBJ databases">
        <title>Complete genome sequence of Paludibaculum fermentans P105T, a facultatively anaerobic acidobacterium capable of dissimilatory Fe(III) reduction.</title>
        <authorList>
            <person name="Dedysh S.N."/>
            <person name="Beletsky A.V."/>
            <person name="Kulichevskaya I.S."/>
            <person name="Mardanov A.V."/>
            <person name="Ravin N.V."/>
        </authorList>
    </citation>
    <scope>NUCLEOTIDE SEQUENCE [LARGE SCALE GENOMIC DNA]</scope>
    <source>
        <strain evidence="1 2">P105</strain>
    </source>
</reference>
<sequence>MSVDSVLPLTADAEEIKFVPPVPETMDDLGLSQSMVEQMILKTLYFRGDSSGRLLASSMGLNFSVIGPLIEAMKRQHLLMAKSSLGIGDISSTFALTEAARELTREYMESNSYVGRIPVPLEQYTVGVKMQRNRADWLSKDMLTNAFKHMVVNEATMSHLGPAVNAGKSFLIYGQPGNGKTYLAEGLFNIESDPIYVPFAIEYQGQIIQLFDPNYHTRLDEDNFEVSAFHRDLDFDGRWFRCKRPFIMSGGELALEMLDLSFNPASKIYDAPFQLKANNGIYLIDDFGRQKVTPAEVLNRWIVPMERRIDFLTFRTGGKAQVPFECFLVFSTNLRPEQLGDEAFLRRIQYKMFVRSPEVTEFIKIFKRFCESQKIECDDPTIEEYIDKKYMRSGKRFRRCQARDVITHAIDLIRFERKPYKLTFDVLSHAFDMTFISEEYET</sequence>
<gene>
    <name evidence="1" type="ORF">IRI77_32600</name>
</gene>
<dbReference type="SUPFAM" id="SSF52540">
    <property type="entry name" value="P-loop containing nucleoside triphosphate hydrolases"/>
    <property type="match status" value="1"/>
</dbReference>
<dbReference type="KEGG" id="pfer:IRI77_32600"/>
<keyword evidence="2" id="KW-1185">Reference proteome</keyword>
<evidence type="ECO:0000313" key="2">
    <source>
        <dbReference type="Proteomes" id="UP000593892"/>
    </source>
</evidence>
<dbReference type="EMBL" id="CP063849">
    <property type="protein sequence ID" value="QOY87448.1"/>
    <property type="molecule type" value="Genomic_DNA"/>
</dbReference>
<keyword evidence="1" id="KW-0547">Nucleotide-binding</keyword>
<dbReference type="InterPro" id="IPR027417">
    <property type="entry name" value="P-loop_NTPase"/>
</dbReference>
<dbReference type="GO" id="GO:0005524">
    <property type="term" value="F:ATP binding"/>
    <property type="evidence" value="ECO:0007669"/>
    <property type="project" value="UniProtKB-KW"/>
</dbReference>
<dbReference type="AlphaFoldDB" id="A0A7S7NPL2"/>
<dbReference type="Proteomes" id="UP000593892">
    <property type="component" value="Chromosome"/>
</dbReference>
<accession>A0A7S7NPL2</accession>
<keyword evidence="1" id="KW-0067">ATP-binding</keyword>
<protein>
    <submittedName>
        <fullName evidence="1">ATP-binding protein</fullName>
    </submittedName>
</protein>
<dbReference type="Gene3D" id="3.40.50.300">
    <property type="entry name" value="P-loop containing nucleotide triphosphate hydrolases"/>
    <property type="match status" value="1"/>
</dbReference>
<dbReference type="RefSeq" id="WP_194449117.1">
    <property type="nucleotide sequence ID" value="NZ_CP063849.1"/>
</dbReference>
<name>A0A7S7NPL2_PALFE</name>
<evidence type="ECO:0000313" key="1">
    <source>
        <dbReference type="EMBL" id="QOY87448.1"/>
    </source>
</evidence>
<proteinExistence type="predicted"/>
<organism evidence="1 2">
    <name type="scientific">Paludibaculum fermentans</name>
    <dbReference type="NCBI Taxonomy" id="1473598"/>
    <lineage>
        <taxon>Bacteria</taxon>
        <taxon>Pseudomonadati</taxon>
        <taxon>Acidobacteriota</taxon>
        <taxon>Terriglobia</taxon>
        <taxon>Bryobacterales</taxon>
        <taxon>Bryobacteraceae</taxon>
        <taxon>Paludibaculum</taxon>
    </lineage>
</organism>